<name>A0A9X2GDT3_9ACTN</name>
<sequence>MCRHTLDDTTCEVIVDAFGDDSLRTVLAAVI</sequence>
<evidence type="ECO:0000313" key="2">
    <source>
        <dbReference type="Proteomes" id="UP001139648"/>
    </source>
</evidence>
<organism evidence="1 2">
    <name type="scientific">Nonomuraea thailandensis</name>
    <dbReference type="NCBI Taxonomy" id="1188745"/>
    <lineage>
        <taxon>Bacteria</taxon>
        <taxon>Bacillati</taxon>
        <taxon>Actinomycetota</taxon>
        <taxon>Actinomycetes</taxon>
        <taxon>Streptosporangiales</taxon>
        <taxon>Streptosporangiaceae</taxon>
        <taxon>Nonomuraea</taxon>
    </lineage>
</organism>
<proteinExistence type="predicted"/>
<reference evidence="1" key="1">
    <citation type="submission" date="2022-06" db="EMBL/GenBank/DDBJ databases">
        <title>Sequencing the genomes of 1000 actinobacteria strains.</title>
        <authorList>
            <person name="Klenk H.-P."/>
        </authorList>
    </citation>
    <scope>NUCLEOTIDE SEQUENCE</scope>
    <source>
        <strain evidence="1">DSM 46694</strain>
    </source>
</reference>
<comment type="caution">
    <text evidence="1">The sequence shown here is derived from an EMBL/GenBank/DDBJ whole genome shotgun (WGS) entry which is preliminary data.</text>
</comment>
<keyword evidence="2" id="KW-1185">Reference proteome</keyword>
<dbReference type="EMBL" id="JAMZEB010000001">
    <property type="protein sequence ID" value="MCP2353491.1"/>
    <property type="molecule type" value="Genomic_DNA"/>
</dbReference>
<evidence type="ECO:0000313" key="1">
    <source>
        <dbReference type="EMBL" id="MCP2353491.1"/>
    </source>
</evidence>
<dbReference type="AlphaFoldDB" id="A0A9X2GDT3"/>
<protein>
    <submittedName>
        <fullName evidence="1">Uncharacterized protein</fullName>
    </submittedName>
</protein>
<gene>
    <name evidence="1" type="ORF">HD597_000511</name>
</gene>
<dbReference type="Proteomes" id="UP001139648">
    <property type="component" value="Unassembled WGS sequence"/>
</dbReference>
<accession>A0A9X2GDT3</accession>